<keyword evidence="19" id="KW-1185">Reference proteome</keyword>
<dbReference type="InterPro" id="IPR001789">
    <property type="entry name" value="Sig_transdc_resp-reg_receiver"/>
</dbReference>
<gene>
    <name evidence="18" type="ORF">A4V09_03805</name>
</gene>
<dbReference type="GO" id="GO:0003677">
    <property type="term" value="F:DNA binding"/>
    <property type="evidence" value="ECO:0007669"/>
    <property type="project" value="UniProtKB-KW"/>
</dbReference>
<dbReference type="EMBL" id="CP015405">
    <property type="protein sequence ID" value="ANU74960.1"/>
    <property type="molecule type" value="Genomic_DNA"/>
</dbReference>
<dbReference type="Gene3D" id="3.40.50.2300">
    <property type="match status" value="1"/>
</dbReference>
<dbReference type="STRING" id="1796616.A4V09_03805"/>
<keyword evidence="4 14" id="KW-0678">Repressor</keyword>
<dbReference type="InterPro" id="IPR014879">
    <property type="entry name" value="Spo0A_C"/>
</dbReference>
<keyword evidence="14 15" id="KW-0479">Metal-binding</keyword>
<dbReference type="SUPFAM" id="SSF52172">
    <property type="entry name" value="CheY-like"/>
    <property type="match status" value="1"/>
</dbReference>
<evidence type="ECO:0000256" key="9">
    <source>
        <dbReference type="ARBA" id="ARBA00023015"/>
    </source>
</evidence>
<evidence type="ECO:0000259" key="17">
    <source>
        <dbReference type="PROSITE" id="PS50110"/>
    </source>
</evidence>
<feature type="modified residue" description="4-aspartylphosphate" evidence="16">
    <location>
        <position position="56"/>
    </location>
</feature>
<feature type="domain" description="Response regulatory" evidence="17">
    <location>
        <begin position="5"/>
        <end position="124"/>
    </location>
</feature>
<keyword evidence="5 16" id="KW-0597">Phosphoprotein</keyword>
<dbReference type="PANTHER" id="PTHR44591:SF3">
    <property type="entry name" value="RESPONSE REGULATORY DOMAIN-CONTAINING PROTEIN"/>
    <property type="match status" value="1"/>
</dbReference>
<dbReference type="Proteomes" id="UP000092574">
    <property type="component" value="Chromosome"/>
</dbReference>
<comment type="cofactor">
    <cofactor evidence="14 15">
        <name>Ca(2+)</name>
        <dbReference type="ChEBI" id="CHEBI:29108"/>
    </cofactor>
    <text evidence="14 15">Binds 1 Ca(2+) ion per subunit.</text>
</comment>
<dbReference type="PANTHER" id="PTHR44591">
    <property type="entry name" value="STRESS RESPONSE REGULATOR PROTEIN 1"/>
    <property type="match status" value="1"/>
</dbReference>
<keyword evidence="10 14" id="KW-0238">DNA-binding</keyword>
<dbReference type="GO" id="GO:0003700">
    <property type="term" value="F:DNA-binding transcription factor activity"/>
    <property type="evidence" value="ECO:0007669"/>
    <property type="project" value="InterPro"/>
</dbReference>
<dbReference type="GO" id="GO:0051606">
    <property type="term" value="P:detection of stimulus"/>
    <property type="evidence" value="ECO:0007669"/>
    <property type="project" value="UniProtKB-UniRule"/>
</dbReference>
<dbReference type="OrthoDB" id="9793299at2"/>
<feature type="binding site" evidence="15">
    <location>
        <position position="56"/>
    </location>
    <ligand>
        <name>Ca(2+)</name>
        <dbReference type="ChEBI" id="CHEBI:29108"/>
    </ligand>
</feature>
<accession>A0A1C7I5N4</accession>
<dbReference type="GO" id="GO:0000160">
    <property type="term" value="P:phosphorelay signal transduction system"/>
    <property type="evidence" value="ECO:0007669"/>
    <property type="project" value="UniProtKB-UniRule"/>
</dbReference>
<proteinExistence type="predicted"/>
<evidence type="ECO:0000256" key="15">
    <source>
        <dbReference type="PIRSR" id="PIRSR002937-1"/>
    </source>
</evidence>
<dbReference type="GO" id="GO:0005737">
    <property type="term" value="C:cytoplasm"/>
    <property type="evidence" value="ECO:0007669"/>
    <property type="project" value="UniProtKB-SubCell"/>
</dbReference>
<keyword evidence="3 14" id="KW-0963">Cytoplasm</keyword>
<dbReference type="GO" id="GO:0030435">
    <property type="term" value="P:sporulation resulting in formation of a cellular spore"/>
    <property type="evidence" value="ECO:0007669"/>
    <property type="project" value="UniProtKB-UniRule"/>
</dbReference>
<dbReference type="InterPro" id="IPR016032">
    <property type="entry name" value="Sig_transdc_resp-reg_C-effctor"/>
</dbReference>
<comment type="subcellular location">
    <subcellularLocation>
        <location evidence="1 14">Cytoplasm</location>
    </subcellularLocation>
</comment>
<dbReference type="PIRSF" id="PIRSF002937">
    <property type="entry name" value="Res_reg_Spo0A"/>
    <property type="match status" value="1"/>
</dbReference>
<keyword evidence="12 14" id="KW-0804">Transcription</keyword>
<feature type="binding site" evidence="15">
    <location>
        <position position="11"/>
    </location>
    <ligand>
        <name>Ca(2+)</name>
        <dbReference type="ChEBI" id="CHEBI:29108"/>
    </ligand>
</feature>
<comment type="function">
    <text evidence="13 14">May play the central regulatory role in sporulation. It may be an element of the effector pathway responsible for the activation of sporulation genes in response to nutritional stress. Spo0A may act in concert with spo0H (a sigma factor) to control the expression of some genes that are critical to the sporulation process.</text>
</comment>
<dbReference type="PROSITE" id="PS50110">
    <property type="entry name" value="RESPONSE_REGULATORY"/>
    <property type="match status" value="1"/>
</dbReference>
<dbReference type="Gene3D" id="1.10.10.10">
    <property type="entry name" value="Winged helix-like DNA-binding domain superfamily/Winged helix DNA-binding domain"/>
    <property type="match status" value="1"/>
</dbReference>
<dbReference type="SMART" id="SM00448">
    <property type="entry name" value="REC"/>
    <property type="match status" value="1"/>
</dbReference>
<keyword evidence="9 14" id="KW-0805">Transcription regulation</keyword>
<evidence type="ECO:0000256" key="7">
    <source>
        <dbReference type="ARBA" id="ARBA00022969"/>
    </source>
</evidence>
<evidence type="ECO:0000313" key="18">
    <source>
        <dbReference type="EMBL" id="ANU74960.1"/>
    </source>
</evidence>
<dbReference type="InterPro" id="IPR012052">
    <property type="entry name" value="Spore_0_A"/>
</dbReference>
<evidence type="ECO:0000256" key="8">
    <source>
        <dbReference type="ARBA" id="ARBA00023012"/>
    </source>
</evidence>
<dbReference type="GO" id="GO:0042173">
    <property type="term" value="P:regulation of sporulation resulting in formation of a cellular spore"/>
    <property type="evidence" value="ECO:0007669"/>
    <property type="project" value="InterPro"/>
</dbReference>
<evidence type="ECO:0000256" key="14">
    <source>
        <dbReference type="PIRNR" id="PIRNR002937"/>
    </source>
</evidence>
<dbReference type="InterPro" id="IPR036388">
    <property type="entry name" value="WH-like_DNA-bd_sf"/>
</dbReference>
<keyword evidence="11 14" id="KW-0010">Activator</keyword>
<dbReference type="RefSeq" id="WP_033141185.1">
    <property type="nucleotide sequence ID" value="NZ_CP015405.2"/>
</dbReference>
<dbReference type="AlphaFoldDB" id="A0A1C7I5N4"/>
<dbReference type="GO" id="GO:0005509">
    <property type="term" value="F:calcium ion binding"/>
    <property type="evidence" value="ECO:0007669"/>
    <property type="project" value="UniProtKB-UniRule"/>
</dbReference>
<evidence type="ECO:0000256" key="13">
    <source>
        <dbReference type="ARBA" id="ARBA00024867"/>
    </source>
</evidence>
<protein>
    <recommendedName>
        <fullName evidence="2 14">Stage 0 sporulation protein A homolog</fullName>
    </recommendedName>
</protein>
<organism evidence="18 19">
    <name type="scientific">Blautia pseudococcoides</name>
    <dbReference type="NCBI Taxonomy" id="1796616"/>
    <lineage>
        <taxon>Bacteria</taxon>
        <taxon>Bacillati</taxon>
        <taxon>Bacillota</taxon>
        <taxon>Clostridia</taxon>
        <taxon>Lachnospirales</taxon>
        <taxon>Lachnospiraceae</taxon>
        <taxon>Blautia</taxon>
    </lineage>
</organism>
<evidence type="ECO:0000256" key="16">
    <source>
        <dbReference type="PROSITE-ProRule" id="PRU00169"/>
    </source>
</evidence>
<evidence type="ECO:0000256" key="4">
    <source>
        <dbReference type="ARBA" id="ARBA00022491"/>
    </source>
</evidence>
<evidence type="ECO:0000256" key="2">
    <source>
        <dbReference type="ARBA" id="ARBA00018672"/>
    </source>
</evidence>
<dbReference type="Pfam" id="PF00072">
    <property type="entry name" value="Response_reg"/>
    <property type="match status" value="1"/>
</dbReference>
<sequence>MEKLNVAIADDNEKMLDLLGNLINEDKELELVGHANNGADIYDIIREKEPDVVLLDIIMPKVDGLSVMERVGRDGNLKKHPAFIVVSAVGQEQITEDAFNLGANYYIMKPFDNKMLLSRIKHIRQSRDTRVKELRKVNAYEDKGTYFERNLEADVTNIIHEIGVPAHIKGYQYLRDAIILSVNDMEMLNSITKILYPTIAKKHQTTPSRVERAIRHAIEVAWSRGKMDTIDELFGYTVSTGKGKPTNSEFIALIADKIRLEYKK</sequence>
<evidence type="ECO:0000256" key="12">
    <source>
        <dbReference type="ARBA" id="ARBA00023163"/>
    </source>
</evidence>
<evidence type="ECO:0000256" key="5">
    <source>
        <dbReference type="ARBA" id="ARBA00022553"/>
    </source>
</evidence>
<dbReference type="NCBIfam" id="TIGR02875">
    <property type="entry name" value="spore_0_A"/>
    <property type="match status" value="1"/>
</dbReference>
<dbReference type="KEGG" id="byl:A4V09_03805"/>
<evidence type="ECO:0000256" key="10">
    <source>
        <dbReference type="ARBA" id="ARBA00023125"/>
    </source>
</evidence>
<keyword evidence="7 14" id="KW-0749">Sporulation</keyword>
<name>A0A1C7I5N4_9FIRM</name>
<evidence type="ECO:0000256" key="1">
    <source>
        <dbReference type="ARBA" id="ARBA00004496"/>
    </source>
</evidence>
<evidence type="ECO:0000313" key="19">
    <source>
        <dbReference type="Proteomes" id="UP000092574"/>
    </source>
</evidence>
<dbReference type="Pfam" id="PF08769">
    <property type="entry name" value="Spo0A_C"/>
    <property type="match status" value="1"/>
</dbReference>
<feature type="binding site" evidence="15">
    <location>
        <position position="10"/>
    </location>
    <ligand>
        <name>Ca(2+)</name>
        <dbReference type="ChEBI" id="CHEBI:29108"/>
    </ligand>
</feature>
<evidence type="ECO:0000256" key="11">
    <source>
        <dbReference type="ARBA" id="ARBA00023159"/>
    </source>
</evidence>
<dbReference type="InterPro" id="IPR011006">
    <property type="entry name" value="CheY-like_superfamily"/>
</dbReference>
<keyword evidence="6 14" id="KW-0106">Calcium</keyword>
<keyword evidence="8 14" id="KW-0902">Two-component regulatory system</keyword>
<reference evidence="18" key="1">
    <citation type="submission" date="2017-04" db="EMBL/GenBank/DDBJ databases">
        <title>Complete Genome Sequences of Twelve Strains of a Stable Defined Moderately Diverse Mouse Microbiota 2 (sDMDMm2).</title>
        <authorList>
            <person name="Uchimura Y."/>
            <person name="Wyss M."/>
            <person name="Brugiroux S."/>
            <person name="Limenitakis J.P."/>
            <person name="Stecher B."/>
            <person name="McCoy K.D."/>
            <person name="Macpherson A.J."/>
        </authorList>
    </citation>
    <scope>NUCLEOTIDE SEQUENCE</scope>
    <source>
        <strain evidence="18">YL58</strain>
    </source>
</reference>
<evidence type="ECO:0000256" key="3">
    <source>
        <dbReference type="ARBA" id="ARBA00022490"/>
    </source>
</evidence>
<evidence type="ECO:0000256" key="6">
    <source>
        <dbReference type="ARBA" id="ARBA00022837"/>
    </source>
</evidence>
<dbReference type="InterPro" id="IPR050595">
    <property type="entry name" value="Bact_response_regulator"/>
</dbReference>
<dbReference type="SUPFAM" id="SSF46894">
    <property type="entry name" value="C-terminal effector domain of the bipartite response regulators"/>
    <property type="match status" value="1"/>
</dbReference>